<evidence type="ECO:0000313" key="7">
    <source>
        <dbReference type="Proteomes" id="UP000094527"/>
    </source>
</evidence>
<accession>A0A1D2MUH0</accession>
<dbReference type="PANTHER" id="PTHR12479:SF10">
    <property type="entry name" value="LYSOSOMAL-ASSOCIATED TRANSMEMBRANE PROTEIN"/>
    <property type="match status" value="1"/>
</dbReference>
<name>A0A1D2MUH0_ORCCI</name>
<dbReference type="GO" id="GO:0005765">
    <property type="term" value="C:lysosomal membrane"/>
    <property type="evidence" value="ECO:0007669"/>
    <property type="project" value="TreeGrafter"/>
</dbReference>
<comment type="caution">
    <text evidence="6">The sequence shown here is derived from an EMBL/GenBank/DDBJ whole genome shotgun (WGS) entry which is preliminary data.</text>
</comment>
<dbReference type="EMBL" id="LJIJ01000525">
    <property type="protein sequence ID" value="ODM96572.1"/>
    <property type="molecule type" value="Genomic_DNA"/>
</dbReference>
<reference evidence="6 7" key="1">
    <citation type="journal article" date="2016" name="Genome Biol. Evol.">
        <title>Gene Family Evolution Reflects Adaptation to Soil Environmental Stressors in the Genome of the Collembolan Orchesella cincta.</title>
        <authorList>
            <person name="Faddeeva-Vakhrusheva A."/>
            <person name="Derks M.F."/>
            <person name="Anvar S.Y."/>
            <person name="Agamennone V."/>
            <person name="Suring W."/>
            <person name="Smit S."/>
            <person name="van Straalen N.M."/>
            <person name="Roelofs D."/>
        </authorList>
    </citation>
    <scope>NUCLEOTIDE SEQUENCE [LARGE SCALE GENOMIC DNA]</scope>
    <source>
        <tissue evidence="6">Mixed pool</tissue>
    </source>
</reference>
<dbReference type="Proteomes" id="UP000094527">
    <property type="component" value="Unassembled WGS sequence"/>
</dbReference>
<dbReference type="OrthoDB" id="10002163at2759"/>
<dbReference type="PANTHER" id="PTHR12479">
    <property type="entry name" value="LYSOSOMAL-ASSOCIATED TRANSMEMBRANE PROTEIN"/>
    <property type="match status" value="1"/>
</dbReference>
<protein>
    <submittedName>
        <fullName evidence="6">Lysosomal-associated transmembrane protein 4A</fullName>
    </submittedName>
</protein>
<dbReference type="InterPro" id="IPR051115">
    <property type="entry name" value="LAPTM_transporter"/>
</dbReference>
<feature type="transmembrane region" description="Helical" evidence="5">
    <location>
        <begin position="47"/>
        <end position="66"/>
    </location>
</feature>
<feature type="transmembrane region" description="Helical" evidence="5">
    <location>
        <begin position="214"/>
        <end position="238"/>
    </location>
</feature>
<evidence type="ECO:0000313" key="6">
    <source>
        <dbReference type="EMBL" id="ODM96572.1"/>
    </source>
</evidence>
<keyword evidence="2 5" id="KW-0812">Transmembrane</keyword>
<dbReference type="OMA" id="KLAYLMP"/>
<gene>
    <name evidence="6" type="ORF">Ocin01_10102</name>
</gene>
<keyword evidence="4 5" id="KW-0472">Membrane</keyword>
<evidence type="ECO:0000256" key="4">
    <source>
        <dbReference type="ARBA" id="ARBA00023136"/>
    </source>
</evidence>
<proteinExistence type="predicted"/>
<keyword evidence="7" id="KW-1185">Reference proteome</keyword>
<dbReference type="GO" id="GO:0012505">
    <property type="term" value="C:endomembrane system"/>
    <property type="evidence" value="ECO:0007669"/>
    <property type="project" value="UniProtKB-SubCell"/>
</dbReference>
<dbReference type="AlphaFoldDB" id="A0A1D2MUH0"/>
<sequence>MIAEHFHFSDFDKGGRLVSKQDRRSNRNWKTCCCCLQVRTVTISIGIWDLIMDIMVLSFSVALLTYDFGQGQGQDQEGSTGGVMTVTAIPVPVPDRMLPIPRSKSELLNKLDNLRQIRLERMEYVQEASKNASLHVIPLTVINMLMTLLMIYGAARGKLAYLMPFLVLRVTIFCIFCVTTVYYIPSVTELIMNPKVKFPLPMREEFVLRWDPPWGPFIIVLFMTVLILVKACIIGVIWKCYKNLKSKSGRHEDPTCSVMGLHQNFLHGGPDCDIDC</sequence>
<evidence type="ECO:0000256" key="5">
    <source>
        <dbReference type="SAM" id="Phobius"/>
    </source>
</evidence>
<evidence type="ECO:0000256" key="1">
    <source>
        <dbReference type="ARBA" id="ARBA00004127"/>
    </source>
</evidence>
<comment type="subcellular location">
    <subcellularLocation>
        <location evidence="1">Endomembrane system</location>
        <topology evidence="1">Multi-pass membrane protein</topology>
    </subcellularLocation>
</comment>
<evidence type="ECO:0000256" key="2">
    <source>
        <dbReference type="ARBA" id="ARBA00022692"/>
    </source>
</evidence>
<evidence type="ECO:0000256" key="3">
    <source>
        <dbReference type="ARBA" id="ARBA00022989"/>
    </source>
</evidence>
<feature type="transmembrane region" description="Helical" evidence="5">
    <location>
        <begin position="159"/>
        <end position="184"/>
    </location>
</feature>
<feature type="transmembrane region" description="Helical" evidence="5">
    <location>
        <begin position="132"/>
        <end position="152"/>
    </location>
</feature>
<organism evidence="6 7">
    <name type="scientific">Orchesella cincta</name>
    <name type="common">Springtail</name>
    <name type="synonym">Podura cincta</name>
    <dbReference type="NCBI Taxonomy" id="48709"/>
    <lineage>
        <taxon>Eukaryota</taxon>
        <taxon>Metazoa</taxon>
        <taxon>Ecdysozoa</taxon>
        <taxon>Arthropoda</taxon>
        <taxon>Hexapoda</taxon>
        <taxon>Collembola</taxon>
        <taxon>Entomobryomorpha</taxon>
        <taxon>Entomobryoidea</taxon>
        <taxon>Orchesellidae</taxon>
        <taxon>Orchesellinae</taxon>
        <taxon>Orchesella</taxon>
    </lineage>
</organism>
<keyword evidence="3 5" id="KW-1133">Transmembrane helix</keyword>